<organism evidence="1 2">
    <name type="scientific">Chryseobacterium fistulae</name>
    <dbReference type="NCBI Taxonomy" id="2675058"/>
    <lineage>
        <taxon>Bacteria</taxon>
        <taxon>Pseudomonadati</taxon>
        <taxon>Bacteroidota</taxon>
        <taxon>Flavobacteriia</taxon>
        <taxon>Flavobacteriales</taxon>
        <taxon>Weeksellaceae</taxon>
        <taxon>Chryseobacterium group</taxon>
        <taxon>Chryseobacterium</taxon>
    </lineage>
</organism>
<keyword evidence="2" id="KW-1185">Reference proteome</keyword>
<dbReference type="AlphaFoldDB" id="A0A6N4XSF6"/>
<dbReference type="EMBL" id="CACVBY010000038">
    <property type="protein sequence ID" value="CAA7388023.1"/>
    <property type="molecule type" value="Genomic_DNA"/>
</dbReference>
<evidence type="ECO:0000313" key="1">
    <source>
        <dbReference type="EMBL" id="CAA7388023.1"/>
    </source>
</evidence>
<protein>
    <submittedName>
        <fullName evidence="1">Uncharacterized protein</fullName>
    </submittedName>
</protein>
<proteinExistence type="predicted"/>
<sequence>MQKKDVSKSDSIFYIFNRYDTLMAMSSEYEDILKPTQTIKKEGYFKYKKNKIIVTEPYNPTFQILKEKNKLIPIKEYGGKYPYYDGKDFQKGSIYKIKDLNHLELIDKGNLTKYFYNILNMKYLSHLLQPNKQMRKILFFLSLFFLLNCKNESGLQDNLYKIVLDYQKKNTFKETPKNSMYVYEVYFYQDSTVSVSLSPIGVNLEEKNLYGIYKDRTLKATYIIDDNRIGKNLVKKYIQRDLDKFVAKDFVINDAMYPEYIYKIKGKELVLIDSIRGNVKR</sequence>
<accession>A0A6N4XSF6</accession>
<gene>
    <name evidence="1" type="ORF">CHRY9393_01874</name>
</gene>
<dbReference type="Proteomes" id="UP000445309">
    <property type="component" value="Unassembled WGS sequence"/>
</dbReference>
<evidence type="ECO:0000313" key="2">
    <source>
        <dbReference type="Proteomes" id="UP000445309"/>
    </source>
</evidence>
<name>A0A6N4XSF6_9FLAO</name>
<reference evidence="1 2" key="1">
    <citation type="submission" date="2020-01" db="EMBL/GenBank/DDBJ databases">
        <authorList>
            <person name="Rodrigo-Torres L."/>
            <person name="Arahal R. D."/>
            <person name="Lucena T."/>
        </authorList>
    </citation>
    <scope>NUCLEOTIDE SEQUENCE [LARGE SCALE GENOMIC DNA]</scope>
    <source>
        <strain evidence="1 2">CECT 9393</strain>
    </source>
</reference>